<dbReference type="Proteomes" id="UP000479293">
    <property type="component" value="Unassembled WGS sequence"/>
</dbReference>
<keyword evidence="2" id="KW-1185">Reference proteome</keyword>
<organism evidence="1 2">
    <name type="scientific">Salmonirosea aquatica</name>
    <dbReference type="NCBI Taxonomy" id="2654236"/>
    <lineage>
        <taxon>Bacteria</taxon>
        <taxon>Pseudomonadati</taxon>
        <taxon>Bacteroidota</taxon>
        <taxon>Cytophagia</taxon>
        <taxon>Cytophagales</taxon>
        <taxon>Spirosomataceae</taxon>
        <taxon>Salmonirosea</taxon>
    </lineage>
</organism>
<sequence length="163" mass="18792">MKEKAYEFAFLGGSDSAYIFPTRFGITYEVRFKPSGYLFGDEQPFADSIFEVVLLPARGDADKEKPLDARIPSTVAAIVKDFFIQKETVLLYICEDNDGRGAVRNRKFGQWFNFYKLEYHFKFDFTIGSAEEQYYNSVIGRMDNPYKNEIIAACFELAEDNSK</sequence>
<dbReference type="EMBL" id="WHLY01000002">
    <property type="protein sequence ID" value="MPR36174.1"/>
    <property type="molecule type" value="Genomic_DNA"/>
</dbReference>
<name>A0A7C9BKB0_9BACT</name>
<dbReference type="RefSeq" id="WP_152763851.1">
    <property type="nucleotide sequence ID" value="NZ_WHLY01000002.1"/>
</dbReference>
<dbReference type="InterPro" id="IPR046167">
    <property type="entry name" value="DUF6169"/>
</dbReference>
<evidence type="ECO:0000313" key="1">
    <source>
        <dbReference type="EMBL" id="MPR36174.1"/>
    </source>
</evidence>
<dbReference type="AlphaFoldDB" id="A0A7C9BKB0"/>
<dbReference type="Pfam" id="PF19666">
    <property type="entry name" value="DUF6169"/>
    <property type="match status" value="1"/>
</dbReference>
<proteinExistence type="predicted"/>
<comment type="caution">
    <text evidence="1">The sequence shown here is derived from an EMBL/GenBank/DDBJ whole genome shotgun (WGS) entry which is preliminary data.</text>
</comment>
<reference evidence="1 2" key="1">
    <citation type="submission" date="2019-10" db="EMBL/GenBank/DDBJ databases">
        <title>Draft Genome Sequence of Cytophagaceae sp. SJW1-29.</title>
        <authorList>
            <person name="Choi A."/>
        </authorList>
    </citation>
    <scope>NUCLEOTIDE SEQUENCE [LARGE SCALE GENOMIC DNA]</scope>
    <source>
        <strain evidence="1 2">SJW1-29</strain>
    </source>
</reference>
<accession>A0A7C9BKB0</accession>
<protein>
    <submittedName>
        <fullName evidence="1">Uncharacterized protein</fullName>
    </submittedName>
</protein>
<evidence type="ECO:0000313" key="2">
    <source>
        <dbReference type="Proteomes" id="UP000479293"/>
    </source>
</evidence>
<gene>
    <name evidence="1" type="ORF">GBK04_23205</name>
</gene>